<dbReference type="InterPro" id="IPR036061">
    <property type="entry name" value="CheW-like_dom_sf"/>
</dbReference>
<evidence type="ECO:0000259" key="1">
    <source>
        <dbReference type="PROSITE" id="PS50851"/>
    </source>
</evidence>
<dbReference type="PANTHER" id="PTHR22617:SF23">
    <property type="entry name" value="CHEMOTAXIS PROTEIN CHEW"/>
    <property type="match status" value="1"/>
</dbReference>
<dbReference type="AlphaFoldDB" id="A0A2A6RHH5"/>
<name>A0A2A6RHH5_9CHLR</name>
<organism evidence="2 3">
    <name type="scientific">Candidatus Viridilinea mediisalina</name>
    <dbReference type="NCBI Taxonomy" id="2024553"/>
    <lineage>
        <taxon>Bacteria</taxon>
        <taxon>Bacillati</taxon>
        <taxon>Chloroflexota</taxon>
        <taxon>Chloroflexia</taxon>
        <taxon>Chloroflexales</taxon>
        <taxon>Chloroflexineae</taxon>
        <taxon>Oscillochloridaceae</taxon>
        <taxon>Candidatus Viridilinea</taxon>
    </lineage>
</organism>
<dbReference type="GO" id="GO:0006935">
    <property type="term" value="P:chemotaxis"/>
    <property type="evidence" value="ECO:0007669"/>
    <property type="project" value="InterPro"/>
</dbReference>
<dbReference type="Pfam" id="PF01584">
    <property type="entry name" value="CheW"/>
    <property type="match status" value="1"/>
</dbReference>
<keyword evidence="3" id="KW-1185">Reference proteome</keyword>
<comment type="caution">
    <text evidence="2">The sequence shown here is derived from an EMBL/GenBank/DDBJ whole genome shotgun (WGS) entry which is preliminary data.</text>
</comment>
<dbReference type="Proteomes" id="UP000220527">
    <property type="component" value="Unassembled WGS sequence"/>
</dbReference>
<evidence type="ECO:0000313" key="3">
    <source>
        <dbReference type="Proteomes" id="UP000220527"/>
    </source>
</evidence>
<dbReference type="Gene3D" id="2.40.50.180">
    <property type="entry name" value="CheA-289, Domain 4"/>
    <property type="match status" value="1"/>
</dbReference>
<dbReference type="GO" id="GO:0007165">
    <property type="term" value="P:signal transduction"/>
    <property type="evidence" value="ECO:0007669"/>
    <property type="project" value="InterPro"/>
</dbReference>
<dbReference type="EMBL" id="NQWI01000073">
    <property type="protein sequence ID" value="PDW02335.1"/>
    <property type="molecule type" value="Genomic_DNA"/>
</dbReference>
<proteinExistence type="predicted"/>
<dbReference type="SUPFAM" id="SSF50341">
    <property type="entry name" value="CheW-like"/>
    <property type="match status" value="1"/>
</dbReference>
<dbReference type="SMART" id="SM00260">
    <property type="entry name" value="CheW"/>
    <property type="match status" value="1"/>
</dbReference>
<dbReference type="PANTHER" id="PTHR22617">
    <property type="entry name" value="CHEMOTAXIS SENSOR HISTIDINE KINASE-RELATED"/>
    <property type="match status" value="1"/>
</dbReference>
<evidence type="ECO:0000313" key="2">
    <source>
        <dbReference type="EMBL" id="PDW02335.1"/>
    </source>
</evidence>
<dbReference type="PROSITE" id="PS50851">
    <property type="entry name" value="CHEW"/>
    <property type="match status" value="1"/>
</dbReference>
<dbReference type="OrthoDB" id="9794382at2"/>
<dbReference type="InterPro" id="IPR039315">
    <property type="entry name" value="CheW"/>
</dbReference>
<dbReference type="Gene3D" id="2.30.30.40">
    <property type="entry name" value="SH3 Domains"/>
    <property type="match status" value="1"/>
</dbReference>
<feature type="domain" description="CheW-like" evidence="1">
    <location>
        <begin position="15"/>
        <end position="155"/>
    </location>
</feature>
<dbReference type="GO" id="GO:0005829">
    <property type="term" value="C:cytosol"/>
    <property type="evidence" value="ECO:0007669"/>
    <property type="project" value="TreeGrafter"/>
</dbReference>
<dbReference type="InterPro" id="IPR002545">
    <property type="entry name" value="CheW-lke_dom"/>
</dbReference>
<protein>
    <submittedName>
        <fullName evidence="2">Chemotaxis protein CheW</fullName>
    </submittedName>
</protein>
<reference evidence="3" key="1">
    <citation type="submission" date="2017-08" db="EMBL/GenBank/DDBJ databases">
        <authorList>
            <person name="Grouzdev D.S."/>
            <person name="Gaisin V.A."/>
            <person name="Rysina M.S."/>
            <person name="Gorlenko V.M."/>
        </authorList>
    </citation>
    <scope>NUCLEOTIDE SEQUENCE [LARGE SCALE GENOMIC DNA]</scope>
    <source>
        <strain evidence="3">Kir15-3F</strain>
    </source>
</reference>
<sequence>MAQQQPPPTPAPAETGEFLLVRVSDELYALPSAAVREVARWRAPTAVPGAPPILPGIISQRGVVTPIVDLRLMLGLAAQATTRATRLIIMHHESCDLALLVDAVLDLAALPPADLTPPPAALEPSRARLLTAVARYGDRPLALLSLPALIAAVQENL</sequence>
<gene>
    <name evidence="2" type="ORF">CJ255_14575</name>
</gene>
<dbReference type="RefSeq" id="WP_097644834.1">
    <property type="nucleotide sequence ID" value="NZ_NQWI01000073.1"/>
</dbReference>
<accession>A0A2A6RHH5</accession>